<evidence type="ECO:0000313" key="1">
    <source>
        <dbReference type="EMBL" id="KAK1930376.1"/>
    </source>
</evidence>
<sequence>MPRTLPKMQCISRGLNTPTGTVGKNLSAEKLLQSFCSLQIDNYHSRQHACFACEGRCLAYSELLLFNTCALYFLTNKTSAQARARYFSQTLKMLRDGYPTSLSDLLKSERKWLDAQPTVKCTKQRCSRLCTLKLLHNRTNFRVHISASSELSLHKTCIEISEVQEVSIFKSPERRQQYMLQAADLHKCALRRPSVFLSTQVPRFAASYFLPAKCS</sequence>
<organism evidence="1 2">
    <name type="scientific">Phytophthora citrophthora</name>
    <dbReference type="NCBI Taxonomy" id="4793"/>
    <lineage>
        <taxon>Eukaryota</taxon>
        <taxon>Sar</taxon>
        <taxon>Stramenopiles</taxon>
        <taxon>Oomycota</taxon>
        <taxon>Peronosporomycetes</taxon>
        <taxon>Peronosporales</taxon>
        <taxon>Peronosporaceae</taxon>
        <taxon>Phytophthora</taxon>
    </lineage>
</organism>
<dbReference type="EMBL" id="JASMQC010000039">
    <property type="protein sequence ID" value="KAK1930376.1"/>
    <property type="molecule type" value="Genomic_DNA"/>
</dbReference>
<accession>A0AAD9G1K2</accession>
<reference evidence="1" key="1">
    <citation type="submission" date="2023-08" db="EMBL/GenBank/DDBJ databases">
        <title>Reference Genome Resource for the Citrus Pathogen Phytophthora citrophthora.</title>
        <authorList>
            <person name="Moller H."/>
            <person name="Coetzee B."/>
            <person name="Rose L.J."/>
            <person name="Van Niekerk J.M."/>
        </authorList>
    </citation>
    <scope>NUCLEOTIDE SEQUENCE</scope>
    <source>
        <strain evidence="1">STE-U-9442</strain>
    </source>
</reference>
<proteinExistence type="predicted"/>
<dbReference type="Proteomes" id="UP001259832">
    <property type="component" value="Unassembled WGS sequence"/>
</dbReference>
<name>A0AAD9G1K2_9STRA</name>
<evidence type="ECO:0000313" key="2">
    <source>
        <dbReference type="Proteomes" id="UP001259832"/>
    </source>
</evidence>
<comment type="caution">
    <text evidence="1">The sequence shown here is derived from an EMBL/GenBank/DDBJ whole genome shotgun (WGS) entry which is preliminary data.</text>
</comment>
<protein>
    <submittedName>
        <fullName evidence="1">Uncharacterized protein</fullName>
    </submittedName>
</protein>
<gene>
    <name evidence="1" type="ORF">P3T76_014047</name>
</gene>
<keyword evidence="2" id="KW-1185">Reference proteome</keyword>
<dbReference type="AlphaFoldDB" id="A0AAD9G1K2"/>